<comment type="caution">
    <text evidence="2">The sequence shown here is derived from an EMBL/GenBank/DDBJ whole genome shotgun (WGS) entry which is preliminary data.</text>
</comment>
<proteinExistence type="predicted"/>
<evidence type="ECO:0000313" key="2">
    <source>
        <dbReference type="EMBL" id="MEE6307427.1"/>
    </source>
</evidence>
<feature type="transmembrane region" description="Helical" evidence="1">
    <location>
        <begin position="125"/>
        <end position="144"/>
    </location>
</feature>
<gene>
    <name evidence="2" type="ORF">V1634_11385</name>
</gene>
<dbReference type="EMBL" id="JAZGQL010000007">
    <property type="protein sequence ID" value="MEE6307427.1"/>
    <property type="molecule type" value="Genomic_DNA"/>
</dbReference>
<organism evidence="2 3">
    <name type="scientific">Plantactinospora veratri</name>
    <dbReference type="NCBI Taxonomy" id="1436122"/>
    <lineage>
        <taxon>Bacteria</taxon>
        <taxon>Bacillati</taxon>
        <taxon>Actinomycetota</taxon>
        <taxon>Actinomycetes</taxon>
        <taxon>Micromonosporales</taxon>
        <taxon>Micromonosporaceae</taxon>
        <taxon>Plantactinospora</taxon>
    </lineage>
</organism>
<feature type="transmembrane region" description="Helical" evidence="1">
    <location>
        <begin position="156"/>
        <end position="183"/>
    </location>
</feature>
<dbReference type="RefSeq" id="WP_331207728.1">
    <property type="nucleotide sequence ID" value="NZ_JAZGQL010000007.1"/>
</dbReference>
<feature type="transmembrane region" description="Helical" evidence="1">
    <location>
        <begin position="84"/>
        <end position="105"/>
    </location>
</feature>
<keyword evidence="1" id="KW-0812">Transmembrane</keyword>
<protein>
    <submittedName>
        <fullName evidence="2">Uncharacterized protein</fullName>
    </submittedName>
</protein>
<keyword evidence="1" id="KW-0472">Membrane</keyword>
<evidence type="ECO:0000256" key="1">
    <source>
        <dbReference type="SAM" id="Phobius"/>
    </source>
</evidence>
<keyword evidence="1" id="KW-1133">Transmembrane helix</keyword>
<sequence>MTTLHTSPNRVVSTLWLRVSAVAAPVLLLLYGLLRLVDGLDGDHGPGLAWDIGHTMFFVAFLLLGVVTVSLRGMVPATSPVRRIVTGTATVAGLVGVAAFLWVILGDLSEPIREQAPLPDPLYAAGPLLFQLGVLTLLVQLATLRPRRLPVWSPVLVFLGFVPIAVNLDLLPLGALLILAGLAPLARRAGSAA</sequence>
<dbReference type="Proteomes" id="UP001339911">
    <property type="component" value="Unassembled WGS sequence"/>
</dbReference>
<keyword evidence="3" id="KW-1185">Reference proteome</keyword>
<feature type="transmembrane region" description="Helical" evidence="1">
    <location>
        <begin position="54"/>
        <end position="72"/>
    </location>
</feature>
<reference evidence="2 3" key="1">
    <citation type="submission" date="2024-01" db="EMBL/GenBank/DDBJ databases">
        <title>Genome insights into Plantactinospora veratri sp. nov.</title>
        <authorList>
            <person name="Wang L."/>
        </authorList>
    </citation>
    <scope>NUCLEOTIDE SEQUENCE [LARGE SCALE GENOMIC DNA]</scope>
    <source>
        <strain evidence="2 3">NEAU-FHS4</strain>
    </source>
</reference>
<accession>A0ABU7SCS8</accession>
<feature type="transmembrane region" description="Helical" evidence="1">
    <location>
        <begin position="15"/>
        <end position="34"/>
    </location>
</feature>
<name>A0ABU7SCS8_9ACTN</name>
<evidence type="ECO:0000313" key="3">
    <source>
        <dbReference type="Proteomes" id="UP001339911"/>
    </source>
</evidence>